<dbReference type="PANTHER" id="PTHR33392:SF6">
    <property type="entry name" value="POLYISOPRENYL-TEICHOIC ACID--PEPTIDOGLYCAN TEICHOIC ACID TRANSFERASE TAGU"/>
    <property type="match status" value="1"/>
</dbReference>
<name>A0ABM8GTN6_9MICO</name>
<comment type="similarity">
    <text evidence="1">Belongs to the LytR/CpsA/Psr (LCP) family.</text>
</comment>
<keyword evidence="4" id="KW-1185">Reference proteome</keyword>
<evidence type="ECO:0000313" key="4">
    <source>
        <dbReference type="Proteomes" id="UP001321486"/>
    </source>
</evidence>
<dbReference type="Gene3D" id="3.40.630.190">
    <property type="entry name" value="LCP protein"/>
    <property type="match status" value="1"/>
</dbReference>
<evidence type="ECO:0000256" key="1">
    <source>
        <dbReference type="ARBA" id="ARBA00006068"/>
    </source>
</evidence>
<gene>
    <name evidence="3" type="ORF">GCM10025867_39200</name>
</gene>
<proteinExistence type="inferred from homology"/>
<feature type="domain" description="Cell envelope-related transcriptional attenuator" evidence="2">
    <location>
        <begin position="1"/>
        <end position="97"/>
    </location>
</feature>
<dbReference type="InterPro" id="IPR004474">
    <property type="entry name" value="LytR_CpsA_psr"/>
</dbReference>
<dbReference type="PANTHER" id="PTHR33392">
    <property type="entry name" value="POLYISOPRENYL-TEICHOIC ACID--PEPTIDOGLYCAN TEICHOIC ACID TRANSFERASE TAGU"/>
    <property type="match status" value="1"/>
</dbReference>
<dbReference type="InterPro" id="IPR050922">
    <property type="entry name" value="LytR/CpsA/Psr_CW_biosynth"/>
</dbReference>
<organism evidence="3 4">
    <name type="scientific">Frondihabitans sucicola</name>
    <dbReference type="NCBI Taxonomy" id="1268041"/>
    <lineage>
        <taxon>Bacteria</taxon>
        <taxon>Bacillati</taxon>
        <taxon>Actinomycetota</taxon>
        <taxon>Actinomycetes</taxon>
        <taxon>Micrococcales</taxon>
        <taxon>Microbacteriaceae</taxon>
        <taxon>Frondihabitans</taxon>
    </lineage>
</organism>
<sequence>MAIQTLEDLLGARIDHVAIIDFAGLSDMTTMLGGVTVDNPQAFTASRGSDRFFPAGSITLEGERALTFVRERYAFPTGDYQRVANQQLLLKGILSRLLSRDVLADPRALADFSSATSKNLTVDSKLTSTAMASLAYSLRGVDLSNISFFTMPTGGTATIDGQSIVKLDPSATDRLRTALTTDRLAAFEKTLP</sequence>
<evidence type="ECO:0000259" key="2">
    <source>
        <dbReference type="Pfam" id="PF03816"/>
    </source>
</evidence>
<dbReference type="Pfam" id="PF03816">
    <property type="entry name" value="LytR_cpsA_psr"/>
    <property type="match status" value="1"/>
</dbReference>
<accession>A0ABM8GTN6</accession>
<reference evidence="4" key="1">
    <citation type="journal article" date="2019" name="Int. J. Syst. Evol. Microbiol.">
        <title>The Global Catalogue of Microorganisms (GCM) 10K type strain sequencing project: providing services to taxonomists for standard genome sequencing and annotation.</title>
        <authorList>
            <consortium name="The Broad Institute Genomics Platform"/>
            <consortium name="The Broad Institute Genome Sequencing Center for Infectious Disease"/>
            <person name="Wu L."/>
            <person name="Ma J."/>
        </authorList>
    </citation>
    <scope>NUCLEOTIDE SEQUENCE [LARGE SCALE GENOMIC DNA]</scope>
    <source>
        <strain evidence="4">NBRC 108728</strain>
    </source>
</reference>
<dbReference type="NCBIfam" id="TIGR00350">
    <property type="entry name" value="lytR_cpsA_psr"/>
    <property type="match status" value="1"/>
</dbReference>
<protein>
    <recommendedName>
        <fullName evidence="2">Cell envelope-related transcriptional attenuator domain-containing protein</fullName>
    </recommendedName>
</protein>
<dbReference type="Proteomes" id="UP001321486">
    <property type="component" value="Chromosome"/>
</dbReference>
<dbReference type="EMBL" id="AP027732">
    <property type="protein sequence ID" value="BDZ51679.1"/>
    <property type="molecule type" value="Genomic_DNA"/>
</dbReference>
<evidence type="ECO:0000313" key="3">
    <source>
        <dbReference type="EMBL" id="BDZ51679.1"/>
    </source>
</evidence>